<sequence length="248" mass="28120">MQRGNGDYFEGLRALPRDPRDLRHHPNRLNYILQKRYLIAPEAAELALNPQNTEEFHRYYRHLVMRIVGQFNTSTRSQLKVRVDPHTPKGIQLIRQGATSKSAVTTHPRSARSEMKTPERKILTPDVEQRKQAHCRKEPDTHYMSEWLLNAEFSNTKGKEQGEQRLEAFHTPQKMSPKYAGMTTHDGCSGTGGKSFFPSDDPSDVPPSVPRASCQDVVFDTPPEFKGFTGGMEVSPADSLTTRSPLNF</sequence>
<evidence type="ECO:0008006" key="3">
    <source>
        <dbReference type="Google" id="ProtNLM"/>
    </source>
</evidence>
<name>G0U8Z3_TRYVY</name>
<feature type="compositionally biased region" description="Polar residues" evidence="1">
    <location>
        <begin position="97"/>
        <end position="108"/>
    </location>
</feature>
<gene>
    <name evidence="2" type="ORF">TVY486_1115590</name>
</gene>
<proteinExistence type="predicted"/>
<dbReference type="EMBL" id="HE573027">
    <property type="protein sequence ID" value="CCC54075.1"/>
    <property type="molecule type" value="Genomic_DNA"/>
</dbReference>
<feature type="region of interest" description="Disordered" evidence="1">
    <location>
        <begin position="97"/>
        <end position="117"/>
    </location>
</feature>
<evidence type="ECO:0000313" key="2">
    <source>
        <dbReference type="EMBL" id="CCC54075.1"/>
    </source>
</evidence>
<feature type="compositionally biased region" description="Polar residues" evidence="1">
    <location>
        <begin position="238"/>
        <end position="248"/>
    </location>
</feature>
<evidence type="ECO:0000256" key="1">
    <source>
        <dbReference type="SAM" id="MobiDB-lite"/>
    </source>
</evidence>
<feature type="region of interest" description="Disordered" evidence="1">
    <location>
        <begin position="226"/>
        <end position="248"/>
    </location>
</feature>
<dbReference type="AlphaFoldDB" id="G0U8Z3"/>
<feature type="region of interest" description="Disordered" evidence="1">
    <location>
        <begin position="190"/>
        <end position="212"/>
    </location>
</feature>
<reference evidence="2" key="1">
    <citation type="journal article" date="2012" name="Proc. Natl. Acad. Sci. U.S.A.">
        <title>Antigenic diversity is generated by distinct evolutionary mechanisms in African trypanosome species.</title>
        <authorList>
            <person name="Jackson A.P."/>
            <person name="Berry A."/>
            <person name="Aslett M."/>
            <person name="Allison H.C."/>
            <person name="Burton P."/>
            <person name="Vavrova-Anderson J."/>
            <person name="Brown R."/>
            <person name="Browne H."/>
            <person name="Corton N."/>
            <person name="Hauser H."/>
            <person name="Gamble J."/>
            <person name="Gilderthorp R."/>
            <person name="Marcello L."/>
            <person name="McQuillan J."/>
            <person name="Otto T.D."/>
            <person name="Quail M.A."/>
            <person name="Sanders M.J."/>
            <person name="van Tonder A."/>
            <person name="Ginger M.L."/>
            <person name="Field M.C."/>
            <person name="Barry J.D."/>
            <person name="Hertz-Fowler C."/>
            <person name="Berriman M."/>
        </authorList>
    </citation>
    <scope>NUCLEOTIDE SEQUENCE</scope>
    <source>
        <strain evidence="2">Y486</strain>
    </source>
</reference>
<organism evidence="2">
    <name type="scientific">Trypanosoma vivax (strain Y486)</name>
    <dbReference type="NCBI Taxonomy" id="1055687"/>
    <lineage>
        <taxon>Eukaryota</taxon>
        <taxon>Discoba</taxon>
        <taxon>Euglenozoa</taxon>
        <taxon>Kinetoplastea</taxon>
        <taxon>Metakinetoplastina</taxon>
        <taxon>Trypanosomatida</taxon>
        <taxon>Trypanosomatidae</taxon>
        <taxon>Trypanosoma</taxon>
        <taxon>Duttonella</taxon>
    </lineage>
</organism>
<dbReference type="OMA" id="THYMSEW"/>
<protein>
    <recommendedName>
        <fullName evidence="3">Chromosomal passenger protein</fullName>
    </recommendedName>
</protein>
<feature type="region of interest" description="Disordered" evidence="1">
    <location>
        <begin position="1"/>
        <end position="23"/>
    </location>
</feature>
<accession>G0U8Z3</accession>
<dbReference type="VEuPathDB" id="TriTrypDB:TvY486_1115590"/>